<evidence type="ECO:0000313" key="2">
    <source>
        <dbReference type="Proteomes" id="UP001230289"/>
    </source>
</evidence>
<dbReference type="RefSeq" id="WP_308488703.1">
    <property type="nucleotide sequence ID" value="NZ_JAVFCB010000003.1"/>
</dbReference>
<proteinExistence type="predicted"/>
<protein>
    <recommendedName>
        <fullName evidence="3">BclA C-terminal domain-containing protein</fullName>
    </recommendedName>
</protein>
<reference evidence="1 2" key="1">
    <citation type="submission" date="2023-08" db="EMBL/GenBank/DDBJ databases">
        <title>Microbacterium sp. nov., isolated from a waste landfill.</title>
        <authorList>
            <person name="Wen W."/>
        </authorList>
    </citation>
    <scope>NUCLEOTIDE SEQUENCE [LARGE SCALE GENOMIC DNA]</scope>
    <source>
        <strain evidence="1 2">ASV81</strain>
    </source>
</reference>
<dbReference type="EMBL" id="JAVFCB010000003">
    <property type="protein sequence ID" value="MDQ4213767.1"/>
    <property type="molecule type" value="Genomic_DNA"/>
</dbReference>
<gene>
    <name evidence="1" type="ORF">RBR11_07545</name>
</gene>
<sequence>MPAINNLDGPDAGIVGAISELQRGVKDLANRNPFTGTNLNMDGSGHLTVNGLQLHPITASVVQGWAQGYAVAVTSTQVVSYTVTVPTGYTTAIVNVSGEAEFFNNTTSQQYGQAVTTMTVSSGTVTAQDPGFDVEILAGGTNSITAVLAAVVTGINATAGETITISGRVFAGAALAASSFNAMALTGSVIFLA</sequence>
<evidence type="ECO:0008006" key="3">
    <source>
        <dbReference type="Google" id="ProtNLM"/>
    </source>
</evidence>
<organism evidence="1 2">
    <name type="scientific">Microbacterium capsulatum</name>
    <dbReference type="NCBI Taxonomy" id="3041921"/>
    <lineage>
        <taxon>Bacteria</taxon>
        <taxon>Bacillati</taxon>
        <taxon>Actinomycetota</taxon>
        <taxon>Actinomycetes</taxon>
        <taxon>Micrococcales</taxon>
        <taxon>Microbacteriaceae</taxon>
        <taxon>Microbacterium</taxon>
    </lineage>
</organism>
<evidence type="ECO:0000313" key="1">
    <source>
        <dbReference type="EMBL" id="MDQ4213767.1"/>
    </source>
</evidence>
<dbReference type="Proteomes" id="UP001230289">
    <property type="component" value="Unassembled WGS sequence"/>
</dbReference>
<name>A0ABU0XF72_9MICO</name>
<keyword evidence="2" id="KW-1185">Reference proteome</keyword>
<accession>A0ABU0XF72</accession>
<comment type="caution">
    <text evidence="1">The sequence shown here is derived from an EMBL/GenBank/DDBJ whole genome shotgun (WGS) entry which is preliminary data.</text>
</comment>